<accession>A0A8X6QQ47</accession>
<gene>
    <name evidence="1" type="primary">AVEN_142062_1</name>
    <name evidence="1" type="ORF">NPIL_259691</name>
</gene>
<dbReference type="SUPFAM" id="SSF52047">
    <property type="entry name" value="RNI-like"/>
    <property type="match status" value="1"/>
</dbReference>
<dbReference type="InterPro" id="IPR032675">
    <property type="entry name" value="LRR_dom_sf"/>
</dbReference>
<dbReference type="OrthoDB" id="63112at2759"/>
<protein>
    <submittedName>
        <fullName evidence="1">Uncharacterized protein</fullName>
    </submittedName>
</protein>
<keyword evidence="2" id="KW-1185">Reference proteome</keyword>
<comment type="caution">
    <text evidence="1">The sequence shown here is derived from an EMBL/GenBank/DDBJ whole genome shotgun (WGS) entry which is preliminary data.</text>
</comment>
<evidence type="ECO:0000313" key="2">
    <source>
        <dbReference type="Proteomes" id="UP000887013"/>
    </source>
</evidence>
<name>A0A8X6QQ47_NEPPI</name>
<dbReference type="EMBL" id="BMAW01033625">
    <property type="protein sequence ID" value="GFU31106.1"/>
    <property type="molecule type" value="Genomic_DNA"/>
</dbReference>
<dbReference type="Proteomes" id="UP000887013">
    <property type="component" value="Unassembled WGS sequence"/>
</dbReference>
<organism evidence="1 2">
    <name type="scientific">Nephila pilipes</name>
    <name type="common">Giant wood spider</name>
    <name type="synonym">Nephila maculata</name>
    <dbReference type="NCBI Taxonomy" id="299642"/>
    <lineage>
        <taxon>Eukaryota</taxon>
        <taxon>Metazoa</taxon>
        <taxon>Ecdysozoa</taxon>
        <taxon>Arthropoda</taxon>
        <taxon>Chelicerata</taxon>
        <taxon>Arachnida</taxon>
        <taxon>Araneae</taxon>
        <taxon>Araneomorphae</taxon>
        <taxon>Entelegynae</taxon>
        <taxon>Araneoidea</taxon>
        <taxon>Nephilidae</taxon>
        <taxon>Nephila</taxon>
    </lineage>
</organism>
<reference evidence="1" key="1">
    <citation type="submission" date="2020-08" db="EMBL/GenBank/DDBJ databases">
        <title>Multicomponent nature underlies the extraordinary mechanical properties of spider dragline silk.</title>
        <authorList>
            <person name="Kono N."/>
            <person name="Nakamura H."/>
            <person name="Mori M."/>
            <person name="Yoshida Y."/>
            <person name="Ohtoshi R."/>
            <person name="Malay A.D."/>
            <person name="Moran D.A.P."/>
            <person name="Tomita M."/>
            <person name="Numata K."/>
            <person name="Arakawa K."/>
        </authorList>
    </citation>
    <scope>NUCLEOTIDE SEQUENCE</scope>
</reference>
<dbReference type="AlphaFoldDB" id="A0A8X6QQ47"/>
<evidence type="ECO:0000313" key="1">
    <source>
        <dbReference type="EMBL" id="GFU31106.1"/>
    </source>
</evidence>
<dbReference type="Gene3D" id="3.80.10.10">
    <property type="entry name" value="Ribonuclease Inhibitor"/>
    <property type="match status" value="1"/>
</dbReference>
<sequence>MSLYSICLRNVVKLLKNLYWIEIYDIDSCMHNPFSDLPSFVVQELMDCILKFSTSLSITVTELYPLLTSGRIENFKLNDILMTSEQFVSIFICLSSGCQNLRILTLRNVFFSGEFTAKSEKKAALECVLGMASNLESIESCVEFDLNVIKKSDNLKVLKLNFVCSNPVYHFLEEIDGHFLSRSKLMILEFFEDERHLISPLDLIPILQYCPTLKEINIDIDRTLELLHEDEMLKGNLSARYNLQKCFLGNAFVEGGFATLPAIRIATLTCPDMKEVNVLVNDNEAIYALRDFDNLESLLIQWELLDGGDFKLGVVPLLKRIGENLKYLNINNFYDVDFAAIGFFCPHLENLKCEFLSECGDYDDSLEYFKELKYLFLEIMESKRNCSEQALMVLLSSCTNLIELHIGSVEALTDDVLKKILQKNSFSKLEQFLITDCSTSEEVLRNLLTS</sequence>
<proteinExistence type="predicted"/>